<evidence type="ECO:0000313" key="9">
    <source>
        <dbReference type="EMBL" id="EAU46146.1"/>
    </source>
</evidence>
<evidence type="ECO:0000256" key="8">
    <source>
        <dbReference type="RuleBase" id="RU363041"/>
    </source>
</evidence>
<dbReference type="PANTHER" id="PTHR30269">
    <property type="entry name" value="TRANSMEMBRANE PROTEIN YFCA"/>
    <property type="match status" value="1"/>
</dbReference>
<keyword evidence="6 8" id="KW-1133">Transmembrane helix</keyword>
<dbReference type="Proteomes" id="UP000006230">
    <property type="component" value="Unassembled WGS sequence"/>
</dbReference>
<keyword evidence="3" id="KW-0813">Transport</keyword>
<evidence type="ECO:0000256" key="1">
    <source>
        <dbReference type="ARBA" id="ARBA00004651"/>
    </source>
</evidence>
<dbReference type="EMBL" id="AATQ01000017">
    <property type="protein sequence ID" value="EAU46146.1"/>
    <property type="molecule type" value="Genomic_DNA"/>
</dbReference>
<dbReference type="GO" id="GO:0005886">
    <property type="term" value="C:plasma membrane"/>
    <property type="evidence" value="ECO:0007669"/>
    <property type="project" value="UniProtKB-SubCell"/>
</dbReference>
<dbReference type="OrthoDB" id="7028171at2"/>
<feature type="transmembrane region" description="Helical" evidence="8">
    <location>
        <begin position="48"/>
        <end position="65"/>
    </location>
</feature>
<organism evidence="9 10">
    <name type="scientific">Salipiger bermudensis (strain DSM 26914 / JCM 13377 / KCTC 12554 / HTCC2601)</name>
    <name type="common">Pelagibaca bermudensis</name>
    <dbReference type="NCBI Taxonomy" id="314265"/>
    <lineage>
        <taxon>Bacteria</taxon>
        <taxon>Pseudomonadati</taxon>
        <taxon>Pseudomonadota</taxon>
        <taxon>Alphaproteobacteria</taxon>
        <taxon>Rhodobacterales</taxon>
        <taxon>Roseobacteraceae</taxon>
        <taxon>Salipiger</taxon>
    </lineage>
</organism>
<dbReference type="RefSeq" id="WP_007801464.1">
    <property type="nucleotide sequence ID" value="NZ_DS022277.1"/>
</dbReference>
<evidence type="ECO:0000313" key="10">
    <source>
        <dbReference type="Proteomes" id="UP000006230"/>
    </source>
</evidence>
<dbReference type="HOGENOM" id="CLU_054750_0_1_5"/>
<keyword evidence="5 8" id="KW-0812">Transmembrane</keyword>
<comment type="similarity">
    <text evidence="2 8">Belongs to the 4-toluene sulfonate uptake permease (TSUP) (TC 2.A.102) family.</text>
</comment>
<comment type="caution">
    <text evidence="9">The sequence shown here is derived from an EMBL/GenBank/DDBJ whole genome shotgun (WGS) entry which is preliminary data.</text>
</comment>
<evidence type="ECO:0000256" key="5">
    <source>
        <dbReference type="ARBA" id="ARBA00022692"/>
    </source>
</evidence>
<evidence type="ECO:0000256" key="2">
    <source>
        <dbReference type="ARBA" id="ARBA00009142"/>
    </source>
</evidence>
<gene>
    <name evidence="9" type="ORF">R2601_01573</name>
</gene>
<evidence type="ECO:0000256" key="4">
    <source>
        <dbReference type="ARBA" id="ARBA00022475"/>
    </source>
</evidence>
<accession>Q0FPR7</accession>
<dbReference type="InterPro" id="IPR002781">
    <property type="entry name" value="TM_pro_TauE-like"/>
</dbReference>
<dbReference type="AlphaFoldDB" id="Q0FPR7"/>
<proteinExistence type="inferred from homology"/>
<keyword evidence="7 8" id="KW-0472">Membrane</keyword>
<feature type="transmembrane region" description="Helical" evidence="8">
    <location>
        <begin position="204"/>
        <end position="222"/>
    </location>
</feature>
<feature type="transmembrane region" description="Helical" evidence="8">
    <location>
        <begin position="234"/>
        <end position="255"/>
    </location>
</feature>
<dbReference type="STRING" id="314265.R2601_01573"/>
<name>Q0FPR7_SALBH</name>
<keyword evidence="10" id="KW-1185">Reference proteome</keyword>
<comment type="subcellular location">
    <subcellularLocation>
        <location evidence="1 8">Cell membrane</location>
        <topology evidence="1 8">Multi-pass membrane protein</topology>
    </subcellularLocation>
</comment>
<evidence type="ECO:0000256" key="7">
    <source>
        <dbReference type="ARBA" id="ARBA00023136"/>
    </source>
</evidence>
<reference evidence="9 10" key="1">
    <citation type="journal article" date="2010" name="J. Bacteriol.">
        <title>Genome sequences of Pelagibaca bermudensis HTCC2601T and Maritimibacter alkaliphilus HTCC2654T, the type strains of two marine Roseobacter genera.</title>
        <authorList>
            <person name="Thrash J.C."/>
            <person name="Cho J.C."/>
            <person name="Ferriera S."/>
            <person name="Johnson J."/>
            <person name="Vergin K.L."/>
            <person name="Giovannoni S.J."/>
        </authorList>
    </citation>
    <scope>NUCLEOTIDE SEQUENCE [LARGE SCALE GENOMIC DNA]</scope>
    <source>
        <strain evidence="10">DSM 26914 / JCM 13377 / KCTC 12554 / HTCC2601</strain>
    </source>
</reference>
<dbReference type="PANTHER" id="PTHR30269:SF37">
    <property type="entry name" value="MEMBRANE TRANSPORTER PROTEIN"/>
    <property type="match status" value="1"/>
</dbReference>
<dbReference type="InterPro" id="IPR052017">
    <property type="entry name" value="TSUP"/>
</dbReference>
<dbReference type="eggNOG" id="COG0730">
    <property type="taxonomic scope" value="Bacteria"/>
</dbReference>
<dbReference type="Pfam" id="PF01925">
    <property type="entry name" value="TauE"/>
    <property type="match status" value="1"/>
</dbReference>
<evidence type="ECO:0000256" key="3">
    <source>
        <dbReference type="ARBA" id="ARBA00022448"/>
    </source>
</evidence>
<keyword evidence="4 8" id="KW-1003">Cell membrane</keyword>
<protein>
    <recommendedName>
        <fullName evidence="8">Probable membrane transporter protein</fullName>
    </recommendedName>
</protein>
<evidence type="ECO:0000256" key="6">
    <source>
        <dbReference type="ARBA" id="ARBA00022989"/>
    </source>
</evidence>
<feature type="transmembrane region" description="Helical" evidence="8">
    <location>
        <begin position="170"/>
        <end position="198"/>
    </location>
</feature>
<sequence length="256" mass="27056">MLTDPLLLAVMTLAVVILGLSKGGFAGIGMASTPMVAAITDPLTAAGLMLPILLVQDPLVVAIYRRSIDWRVIRRMLPGGAAGVLAAYVLATEVPEWTVKAVLGMVSVAFALWQVAVDRRGVPQIARARRFDWPLGLAAGAASGFTSAIAHAGPPPFQIYVMPKRLPKEVYVGTSVMFFAAVNLMKLPSFVALGLFSLGTLQTSALFLPLAIGSSWAGAWLIRRIDPQSFRRVINGILLLIGLALLWQAAAGASLG</sequence>